<keyword evidence="3" id="KW-0812">Transmembrane</keyword>
<feature type="compositionally biased region" description="Basic and acidic residues" evidence="2">
    <location>
        <begin position="93"/>
        <end position="112"/>
    </location>
</feature>
<reference evidence="5" key="1">
    <citation type="journal article" date="2020" name="mSystems">
        <title>Genome- and Community-Level Interaction Insights into Carbon Utilization and Element Cycling Functions of Hydrothermarchaeota in Hydrothermal Sediment.</title>
        <authorList>
            <person name="Zhou Z."/>
            <person name="Liu Y."/>
            <person name="Xu W."/>
            <person name="Pan J."/>
            <person name="Luo Z.H."/>
            <person name="Li M."/>
        </authorList>
    </citation>
    <scope>NUCLEOTIDE SEQUENCE [LARGE SCALE GENOMIC DNA]</scope>
    <source>
        <strain evidence="5">HyVt-443</strain>
    </source>
</reference>
<sequence length="712" mass="76337">MAAEEPGDRPGECHRPLPPGPGRGGPRRPGCGRPPPATAPALPPRRPGGGAGGDPPPAPQSGGQPCGPGDRGVRSPAGRRRLRQRGQGTGPGRQERRGDAVVKDSDDGRGIGHGEAVIRRAFRRSLLVLALLALAGAALYLWLRPPAAPPPLEEARVAPPVTPPEQPAGGPPPVPFTDITRQAGIGFRHVNGAYGERLMPETIGSGAAFIDYDNDGDQDLFLVNSRHWPGQAPEGADAAPRQALYRNDGSGRFEDVSEEAGVALSLYGMGVAVGDYDNDGWPDLFISAVGRDRLLHNEGGRFRDVTDSAGVGGGDHDWSSSAAFLDIDNDGDLDLFVGRYVRWSRDIDLEIDFRLTGLGRAYGAPDHFVGSHSVLFRNEGGGRFRDISAEAGIQVSEPGSGLPAGKALGVRPTDYDRDGWIDILVANDTTRNFLFHNLGDGRFEEVGVFEGIAYDRDGKATSGMGIDAAWFRNDRDLGVVIGNFANEMSSLYVTAGGRPPFADEAVLEGLGPPSRLVLTFGVLFLDYDLDGREDLLQVNGHLEHEINKVQPSQQYAQPPLLLWNCGDRCRQRFVPVEEAGDLGRPLVGRGVASADIDGDGDLDLLLTQNGRAPVLLRNDQRLGRHWLRLRLKGVGANRSAIGARVELTAGGMVQRRELVPARGFLSQQELPLTFGLGDATRVDSLLIHWPGGATQQVEVAEVDRLVEVEERP</sequence>
<feature type="compositionally biased region" description="Pro residues" evidence="2">
    <location>
        <begin position="32"/>
        <end position="46"/>
    </location>
</feature>
<organism evidence="5 6">
    <name type="scientific">Sedimenticola thiotaurini</name>
    <dbReference type="NCBI Taxonomy" id="1543721"/>
    <lineage>
        <taxon>Bacteria</taxon>
        <taxon>Pseudomonadati</taxon>
        <taxon>Pseudomonadota</taxon>
        <taxon>Gammaproteobacteria</taxon>
        <taxon>Chromatiales</taxon>
        <taxon>Sedimenticolaceae</taxon>
        <taxon>Sedimenticola</taxon>
    </lineage>
</organism>
<dbReference type="Pfam" id="PF13517">
    <property type="entry name" value="FG-GAP_3"/>
    <property type="match status" value="2"/>
</dbReference>
<evidence type="ECO:0000313" key="6">
    <source>
        <dbReference type="Proteomes" id="UP000886251"/>
    </source>
</evidence>
<feature type="compositionally biased region" description="Pro residues" evidence="2">
    <location>
        <begin position="160"/>
        <end position="175"/>
    </location>
</feature>
<dbReference type="Gene3D" id="2.130.10.130">
    <property type="entry name" value="Integrin alpha, N-terminal"/>
    <property type="match status" value="1"/>
</dbReference>
<feature type="compositionally biased region" description="Basic and acidic residues" evidence="2">
    <location>
        <begin position="1"/>
        <end position="15"/>
    </location>
</feature>
<dbReference type="SUPFAM" id="SSF69318">
    <property type="entry name" value="Integrin alpha N-terminal domain"/>
    <property type="match status" value="1"/>
</dbReference>
<dbReference type="Pfam" id="PF07593">
    <property type="entry name" value="UnbV_ASPIC"/>
    <property type="match status" value="1"/>
</dbReference>
<feature type="transmembrane region" description="Helical" evidence="3">
    <location>
        <begin position="126"/>
        <end position="143"/>
    </location>
</feature>
<evidence type="ECO:0000256" key="1">
    <source>
        <dbReference type="ARBA" id="ARBA00022729"/>
    </source>
</evidence>
<dbReference type="InterPro" id="IPR013517">
    <property type="entry name" value="FG-GAP"/>
</dbReference>
<feature type="domain" description="ASPIC/UnbV" evidence="4">
    <location>
        <begin position="640"/>
        <end position="706"/>
    </location>
</feature>
<evidence type="ECO:0000256" key="2">
    <source>
        <dbReference type="SAM" id="MobiDB-lite"/>
    </source>
</evidence>
<keyword evidence="3" id="KW-0472">Membrane</keyword>
<keyword evidence="3" id="KW-1133">Transmembrane helix</keyword>
<accession>A0A831RM48</accession>
<dbReference type="EMBL" id="DRKP01000065">
    <property type="protein sequence ID" value="HEB95956.1"/>
    <property type="molecule type" value="Genomic_DNA"/>
</dbReference>
<dbReference type="InterPro" id="IPR028994">
    <property type="entry name" value="Integrin_alpha_N"/>
</dbReference>
<proteinExistence type="predicted"/>
<dbReference type="PANTHER" id="PTHR16026:SF0">
    <property type="entry name" value="CARTILAGE ACIDIC PROTEIN 1"/>
    <property type="match status" value="1"/>
</dbReference>
<keyword evidence="1" id="KW-0732">Signal</keyword>
<dbReference type="PANTHER" id="PTHR16026">
    <property type="entry name" value="CARTILAGE ACIDIC PROTEIN 1"/>
    <property type="match status" value="1"/>
</dbReference>
<protein>
    <submittedName>
        <fullName evidence="5">CRTAC1 family protein</fullName>
    </submittedName>
</protein>
<evidence type="ECO:0000313" key="5">
    <source>
        <dbReference type="EMBL" id="HEB95956.1"/>
    </source>
</evidence>
<dbReference type="AlphaFoldDB" id="A0A831RM48"/>
<comment type="caution">
    <text evidence="5">The sequence shown here is derived from an EMBL/GenBank/DDBJ whole genome shotgun (WGS) entry which is preliminary data.</text>
</comment>
<feature type="region of interest" description="Disordered" evidence="2">
    <location>
        <begin position="1"/>
        <end position="112"/>
    </location>
</feature>
<evidence type="ECO:0000256" key="3">
    <source>
        <dbReference type="SAM" id="Phobius"/>
    </source>
</evidence>
<feature type="region of interest" description="Disordered" evidence="2">
    <location>
        <begin position="154"/>
        <end position="179"/>
    </location>
</feature>
<dbReference type="Proteomes" id="UP000886251">
    <property type="component" value="Unassembled WGS sequence"/>
</dbReference>
<dbReference type="InterPro" id="IPR027039">
    <property type="entry name" value="Crtac1"/>
</dbReference>
<evidence type="ECO:0000259" key="4">
    <source>
        <dbReference type="Pfam" id="PF07593"/>
    </source>
</evidence>
<gene>
    <name evidence="5" type="ORF">ENI96_05945</name>
</gene>
<name>A0A831RM48_9GAMM</name>
<dbReference type="InterPro" id="IPR011519">
    <property type="entry name" value="UnbV_ASPIC"/>
</dbReference>